<dbReference type="EC" id="3.2.1.86" evidence="13"/>
<keyword evidence="6 11" id="KW-0326">Glycosidase</keyword>
<dbReference type="Pfam" id="PF02056">
    <property type="entry name" value="Glyco_hydro_4"/>
    <property type="match status" value="1"/>
</dbReference>
<evidence type="ECO:0000256" key="4">
    <source>
        <dbReference type="ARBA" id="ARBA00023027"/>
    </source>
</evidence>
<feature type="binding site" evidence="8">
    <location>
        <position position="146"/>
    </location>
    <ligand>
        <name>substrate</name>
    </ligand>
</feature>
<dbReference type="PANTHER" id="PTHR32092:SF5">
    <property type="entry name" value="6-PHOSPHO-BETA-GLUCOSIDASE"/>
    <property type="match status" value="1"/>
</dbReference>
<gene>
    <name evidence="13" type="ORF">HDA36_003279</name>
</gene>
<keyword evidence="9" id="KW-0170">Cobalt</keyword>
<keyword evidence="4 11" id="KW-0520">NAD</keyword>
<comment type="cofactor">
    <cofactor evidence="11">
        <name>NAD(+)</name>
        <dbReference type="ChEBI" id="CHEBI:57540"/>
    </cofactor>
    <text evidence="11">Binds 1 NAD(+) per subunit.</text>
</comment>
<evidence type="ECO:0000256" key="7">
    <source>
        <dbReference type="PIRSR" id="PIRSR601088-1"/>
    </source>
</evidence>
<evidence type="ECO:0000313" key="13">
    <source>
        <dbReference type="EMBL" id="MBB5433195.1"/>
    </source>
</evidence>
<dbReference type="EMBL" id="JACHDB010000001">
    <property type="protein sequence ID" value="MBB5433195.1"/>
    <property type="molecule type" value="Genomic_DNA"/>
</dbReference>
<dbReference type="GO" id="GO:0046872">
    <property type="term" value="F:metal ion binding"/>
    <property type="evidence" value="ECO:0007669"/>
    <property type="project" value="UniProtKB-KW"/>
</dbReference>
<dbReference type="PRINTS" id="PR00732">
    <property type="entry name" value="GLHYDRLASE4"/>
</dbReference>
<evidence type="ECO:0000259" key="12">
    <source>
        <dbReference type="Pfam" id="PF11975"/>
    </source>
</evidence>
<dbReference type="InterPro" id="IPR015955">
    <property type="entry name" value="Lactate_DH/Glyco_Ohase_4_C"/>
</dbReference>
<dbReference type="InterPro" id="IPR036291">
    <property type="entry name" value="NAD(P)-bd_dom_sf"/>
</dbReference>
<dbReference type="GO" id="GO:0005975">
    <property type="term" value="P:carbohydrate metabolic process"/>
    <property type="evidence" value="ECO:0007669"/>
    <property type="project" value="InterPro"/>
</dbReference>
<evidence type="ECO:0000256" key="11">
    <source>
        <dbReference type="RuleBase" id="RU361152"/>
    </source>
</evidence>
<feature type="domain" description="Glycosyl hydrolase family 4 C-terminal" evidence="12">
    <location>
        <begin position="192"/>
        <end position="424"/>
    </location>
</feature>
<evidence type="ECO:0000313" key="14">
    <source>
        <dbReference type="Proteomes" id="UP000572635"/>
    </source>
</evidence>
<dbReference type="InterPro" id="IPR001088">
    <property type="entry name" value="Glyco_hydro_4"/>
</dbReference>
<dbReference type="PANTHER" id="PTHR32092">
    <property type="entry name" value="6-PHOSPHO-BETA-GLUCOSIDASE-RELATED"/>
    <property type="match status" value="1"/>
</dbReference>
<evidence type="ECO:0000256" key="9">
    <source>
        <dbReference type="PIRSR" id="PIRSR601088-3"/>
    </source>
</evidence>
<evidence type="ECO:0000256" key="3">
    <source>
        <dbReference type="ARBA" id="ARBA00022801"/>
    </source>
</evidence>
<dbReference type="RefSeq" id="WP_184392727.1">
    <property type="nucleotide sequence ID" value="NZ_BAAAJD010000143.1"/>
</dbReference>
<evidence type="ECO:0000256" key="8">
    <source>
        <dbReference type="PIRSR" id="PIRSR601088-2"/>
    </source>
</evidence>
<reference evidence="13 14" key="1">
    <citation type="submission" date="2020-08" db="EMBL/GenBank/DDBJ databases">
        <title>Sequencing the genomes of 1000 actinobacteria strains.</title>
        <authorList>
            <person name="Klenk H.-P."/>
        </authorList>
    </citation>
    <scope>NUCLEOTIDE SEQUENCE [LARGE SCALE GENOMIC DNA]</scope>
    <source>
        <strain evidence="13 14">DSM 44551</strain>
    </source>
</reference>
<keyword evidence="2 9" id="KW-0479">Metal-binding</keyword>
<keyword evidence="14" id="KW-1185">Reference proteome</keyword>
<keyword evidence="9" id="KW-0408">Iron</keyword>
<organism evidence="13 14">
    <name type="scientific">Nocardiopsis composta</name>
    <dbReference type="NCBI Taxonomy" id="157465"/>
    <lineage>
        <taxon>Bacteria</taxon>
        <taxon>Bacillati</taxon>
        <taxon>Actinomycetota</taxon>
        <taxon>Actinomycetes</taxon>
        <taxon>Streptosporangiales</taxon>
        <taxon>Nocardiopsidaceae</taxon>
        <taxon>Nocardiopsis</taxon>
    </lineage>
</organism>
<keyword evidence="5 9" id="KW-0464">Manganese</keyword>
<dbReference type="InterPro" id="IPR022616">
    <property type="entry name" value="Glyco_hydro_4_C"/>
</dbReference>
<feature type="active site" description="Proton donor" evidence="7">
    <location>
        <position position="168"/>
    </location>
</feature>
<evidence type="ECO:0000256" key="10">
    <source>
        <dbReference type="PIRSR" id="PIRSR601088-4"/>
    </source>
</evidence>
<accession>A0A7W8VEK4</accession>
<dbReference type="Gene3D" id="3.90.110.10">
    <property type="entry name" value="Lactate dehydrogenase/glycoside hydrolase, family 4, C-terminal"/>
    <property type="match status" value="1"/>
</dbReference>
<proteinExistence type="inferred from homology"/>
<dbReference type="SUPFAM" id="SSF51735">
    <property type="entry name" value="NAD(P)-binding Rossmann-fold domains"/>
    <property type="match status" value="1"/>
</dbReference>
<dbReference type="GO" id="GO:0016616">
    <property type="term" value="F:oxidoreductase activity, acting on the CH-OH group of donors, NAD or NADP as acceptor"/>
    <property type="evidence" value="ECO:0007669"/>
    <property type="project" value="InterPro"/>
</dbReference>
<dbReference type="Gene3D" id="3.40.50.720">
    <property type="entry name" value="NAD(P)-binding Rossmann-like Domain"/>
    <property type="match status" value="1"/>
</dbReference>
<dbReference type="Pfam" id="PF11975">
    <property type="entry name" value="Glyco_hydro_4C"/>
    <property type="match status" value="1"/>
</dbReference>
<feature type="active site" description="Proton acceptor" evidence="7">
    <location>
        <position position="246"/>
    </location>
</feature>
<keyword evidence="3 11" id="KW-0378">Hydrolase</keyword>
<evidence type="ECO:0000256" key="5">
    <source>
        <dbReference type="ARBA" id="ARBA00023211"/>
    </source>
</evidence>
<feature type="binding site" evidence="9">
    <location>
        <position position="197"/>
    </location>
    <ligand>
        <name>Mn(2+)</name>
        <dbReference type="ChEBI" id="CHEBI:29035"/>
    </ligand>
</feature>
<comment type="similarity">
    <text evidence="1 11">Belongs to the glycosyl hydrolase 4 family.</text>
</comment>
<dbReference type="Proteomes" id="UP000572635">
    <property type="component" value="Unassembled WGS sequence"/>
</dbReference>
<keyword evidence="9" id="KW-0533">Nickel</keyword>
<sequence>MRLTILGGGGFRVPLVHRALLDDAARGDAVIDEVVLHDTDPSRVRAIEAVLAAQAERSPAVLPVRAEPDRRAALRGAGMVFSAMRVGGLPGRVLDERVALEAGVIGQETVGAGGISYGLRTLPVALAAARDIAEAAPQAWTVNFTNPAGLVTEAMAGVLGERVLGICDSPVGLGRRAARALGLDPARVRVDYAGLNHLGWVRGLHADGRDRLGELLADDEALASFEEGRLFGAEWLRAIGALPNEYLHYYYMSREALAAAGRAERTRGEQIIGQQARFYAEAAADPAGAGELWERARLAREESYMADNRSAAGGFRRDAADLAGGGYEEVALAVMRAIARDEPARLIVNTVGRGALPGVDPGAVVELPCTVDASGARPEPAAPLAPHQAALVLAVKSVERDVVEAVRTGSRTAALRALATHPLVDSVSTARTLLAEYLKAFPELEQVLPHR</sequence>
<evidence type="ECO:0000256" key="1">
    <source>
        <dbReference type="ARBA" id="ARBA00010141"/>
    </source>
</evidence>
<name>A0A7W8VEK4_9ACTN</name>
<dbReference type="SUPFAM" id="SSF56327">
    <property type="entry name" value="LDH C-terminal domain-like"/>
    <property type="match status" value="1"/>
</dbReference>
<protein>
    <submittedName>
        <fullName evidence="13">6-phospho-beta-glucosidase</fullName>
        <ecNumber evidence="13">3.2.1.86</ecNumber>
    </submittedName>
</protein>
<dbReference type="AlphaFoldDB" id="A0A7W8VEK4"/>
<evidence type="ECO:0000256" key="6">
    <source>
        <dbReference type="ARBA" id="ARBA00023295"/>
    </source>
</evidence>
<dbReference type="CDD" id="cd05296">
    <property type="entry name" value="GH4_P_beta_glucosidase"/>
    <property type="match status" value="1"/>
</dbReference>
<feature type="binding site" evidence="9">
    <location>
        <position position="167"/>
    </location>
    <ligand>
        <name>Mn(2+)</name>
        <dbReference type="ChEBI" id="CHEBI:29035"/>
    </ligand>
</feature>
<evidence type="ECO:0000256" key="2">
    <source>
        <dbReference type="ARBA" id="ARBA00022723"/>
    </source>
</evidence>
<comment type="caution">
    <text evidence="13">The sequence shown here is derived from an EMBL/GenBank/DDBJ whole genome shotgun (WGS) entry which is preliminary data.</text>
</comment>
<feature type="site" description="Increases basicity of active site Tyr" evidence="10">
    <location>
        <position position="108"/>
    </location>
</feature>
<feature type="binding site" evidence="8">
    <location>
        <position position="92"/>
    </location>
    <ligand>
        <name>substrate</name>
    </ligand>
</feature>
<dbReference type="GO" id="GO:0008706">
    <property type="term" value="F:6-phospho-beta-glucosidase activity"/>
    <property type="evidence" value="ECO:0007669"/>
    <property type="project" value="UniProtKB-EC"/>
</dbReference>